<dbReference type="EMBL" id="AM263198">
    <property type="protein sequence ID" value="CAK21358.1"/>
    <property type="molecule type" value="Genomic_DNA"/>
</dbReference>
<keyword evidence="1" id="KW-0175">Coiled coil</keyword>
<reference evidence="2 4" key="1">
    <citation type="journal article" date="2006" name="J. Bacteriol.">
        <title>Whole-genome sequence of Listeria welshimeri reveals common steps in genome reduction with Listeria innocua as compared to Listeria monocytogenes.</title>
        <authorList>
            <person name="Hain T."/>
            <person name="Steinweg C."/>
            <person name="Kuenne C.T."/>
            <person name="Billion A."/>
            <person name="Ghai R."/>
            <person name="Chatterjee S.S."/>
            <person name="Domann E."/>
            <person name="Kaerst U."/>
            <person name="Goesmann A."/>
            <person name="Bekel T."/>
            <person name="Bartels D."/>
            <person name="Kaiser O."/>
            <person name="Meyer F."/>
            <person name="Puehler A."/>
            <person name="Weisshaar B."/>
            <person name="Wehland J."/>
            <person name="Liang C."/>
            <person name="Dandekar T."/>
            <person name="Lampidis R."/>
            <person name="Kreft J."/>
            <person name="Goebel W."/>
            <person name="Chakraborty T."/>
        </authorList>
    </citation>
    <scope>NUCLEOTIDE SEQUENCE [LARGE SCALE GENOMIC DNA]</scope>
    <source>
        <strain evidence="4">ATCC 35897 / DSM 20650 / CIP 8149 / NCTC 11857 / SLCC 5334 / V8</strain>
        <strain evidence="2">SLCC5334</strain>
    </source>
</reference>
<dbReference type="AlphaFoldDB" id="A0AK26"/>
<dbReference type="Proteomes" id="UP000000779">
    <property type="component" value="Chromosome"/>
</dbReference>
<accession>A0AK26</accession>
<dbReference type="InterPro" id="IPR025014">
    <property type="entry name" value="DUF3958"/>
</dbReference>
<dbReference type="Pfam" id="PF13125">
    <property type="entry name" value="DUF3958"/>
    <property type="match status" value="1"/>
</dbReference>
<evidence type="ECO:0000313" key="2">
    <source>
        <dbReference type="EMBL" id="CAK21358.1"/>
    </source>
</evidence>
<dbReference type="STRING" id="386043.lwe1940"/>
<name>A0AK26_LISW6</name>
<dbReference type="KEGG" id="lwe:lwe2068"/>
<feature type="coiled-coil region" evidence="1">
    <location>
        <begin position="73"/>
        <end position="107"/>
    </location>
</feature>
<protein>
    <submittedName>
        <fullName evidence="2">Uncharacterized protein</fullName>
    </submittedName>
</protein>
<evidence type="ECO:0000313" key="3">
    <source>
        <dbReference type="EMBL" id="CAK21486.1"/>
    </source>
</evidence>
<dbReference type="eggNOG" id="ENOG502ZI76">
    <property type="taxonomic scope" value="Bacteria"/>
</dbReference>
<proteinExistence type="predicted"/>
<dbReference type="RefSeq" id="WP_011702706.1">
    <property type="nucleotide sequence ID" value="NC_008555.1"/>
</dbReference>
<dbReference type="EMBL" id="AM263198">
    <property type="protein sequence ID" value="CAK21486.1"/>
    <property type="molecule type" value="Genomic_DNA"/>
</dbReference>
<dbReference type="HOGENOM" id="CLU_2081942_0_0_9"/>
<gene>
    <name evidence="2" type="ordered locus">lwe1940</name>
    <name evidence="3" type="ordered locus">lwe2068</name>
</gene>
<organism evidence="2 4">
    <name type="scientific">Listeria welshimeri serovar 6b (strain ATCC 35897 / DSM 20650 / CCUG 15529 / CIP 8149 / NCTC 11857 / SLCC 5334 / V8)</name>
    <dbReference type="NCBI Taxonomy" id="386043"/>
    <lineage>
        <taxon>Bacteria</taxon>
        <taxon>Bacillati</taxon>
        <taxon>Bacillota</taxon>
        <taxon>Bacilli</taxon>
        <taxon>Bacillales</taxon>
        <taxon>Listeriaceae</taxon>
        <taxon>Listeria</taxon>
    </lineage>
</organism>
<dbReference type="OrthoDB" id="2365670at2"/>
<evidence type="ECO:0000313" key="4">
    <source>
        <dbReference type="Proteomes" id="UP000000779"/>
    </source>
</evidence>
<sequence>MKTWTEWQQEERRLMGKEDENQQKRRTVQQLQEAYEIHFRQGLQFVEKVSWQFRKNDQAFLHEQMQERVFSLSRSTQEHLEVMEEVLQQEKRELEEQINEVAYEKRKAFLDEREAKA</sequence>
<dbReference type="KEGG" id="lwe:lwe1940"/>
<evidence type="ECO:0000256" key="1">
    <source>
        <dbReference type="SAM" id="Coils"/>
    </source>
</evidence>
<dbReference type="GeneID" id="61189968"/>